<feature type="transmembrane region" description="Helical" evidence="2">
    <location>
        <begin position="7"/>
        <end position="25"/>
    </location>
</feature>
<feature type="transmembrane region" description="Helical" evidence="2">
    <location>
        <begin position="31"/>
        <end position="48"/>
    </location>
</feature>
<dbReference type="PROSITE" id="PS51257">
    <property type="entry name" value="PROKAR_LIPOPROTEIN"/>
    <property type="match status" value="1"/>
</dbReference>
<dbReference type="RefSeq" id="WP_186244535.1">
    <property type="nucleotide sequence ID" value="NZ_OCTY01000002.1"/>
</dbReference>
<dbReference type="AlphaFoldDB" id="A0A7Z7INS7"/>
<keyword evidence="2" id="KW-0812">Transmembrane</keyword>
<dbReference type="EMBL" id="OCTY01000002">
    <property type="protein sequence ID" value="SOJ57027.1"/>
    <property type="molecule type" value="Genomic_DNA"/>
</dbReference>
<name>A0A7Z7INS7_9MYCO</name>
<keyword evidence="2" id="KW-1133">Transmembrane helix</keyword>
<evidence type="ECO:0000256" key="1">
    <source>
        <dbReference type="SAM" id="MobiDB-lite"/>
    </source>
</evidence>
<evidence type="ECO:0008006" key="5">
    <source>
        <dbReference type="Google" id="ProtNLM"/>
    </source>
</evidence>
<reference evidence="3 4" key="1">
    <citation type="submission" date="2017-10" db="EMBL/GenBank/DDBJ databases">
        <authorList>
            <consortium name="Urmite Genomes"/>
        </authorList>
    </citation>
    <scope>NUCLEOTIDE SEQUENCE [LARGE SCALE GENOMIC DNA]</scope>
    <source>
        <strain evidence="3 4">FB-527</strain>
    </source>
</reference>
<evidence type="ECO:0000313" key="3">
    <source>
        <dbReference type="EMBL" id="SOJ57027.1"/>
    </source>
</evidence>
<protein>
    <recommendedName>
        <fullName evidence="5">Lipoprotein</fullName>
    </recommendedName>
</protein>
<organism evidence="3 4">
    <name type="scientific">Mycobacterium simulans</name>
    <dbReference type="NCBI Taxonomy" id="627089"/>
    <lineage>
        <taxon>Bacteria</taxon>
        <taxon>Bacillati</taxon>
        <taxon>Actinomycetota</taxon>
        <taxon>Actinomycetes</taxon>
        <taxon>Mycobacteriales</taxon>
        <taxon>Mycobacteriaceae</taxon>
        <taxon>Mycobacterium</taxon>
    </lineage>
</organism>
<dbReference type="Proteomes" id="UP000554965">
    <property type="component" value="Unassembled WGS sequence"/>
</dbReference>
<keyword evidence="4" id="KW-1185">Reference proteome</keyword>
<evidence type="ECO:0000313" key="4">
    <source>
        <dbReference type="Proteomes" id="UP000554965"/>
    </source>
</evidence>
<sequence>MRVVIGVLFIAIMGCVFTLMTAVIFVTQHPFASVALASLATGALVATVRRSKTRRAQPGLGYPAAMAGPQPRPVSRWAASEMSSAVSPRRCVPTLPPGRCLP</sequence>
<accession>A0A7Z7INS7</accession>
<gene>
    <name evidence="3" type="ORF">MSIMFB_04505</name>
</gene>
<keyword evidence="2" id="KW-0472">Membrane</keyword>
<proteinExistence type="predicted"/>
<evidence type="ECO:0000256" key="2">
    <source>
        <dbReference type="SAM" id="Phobius"/>
    </source>
</evidence>
<feature type="region of interest" description="Disordered" evidence="1">
    <location>
        <begin position="83"/>
        <end position="102"/>
    </location>
</feature>
<comment type="caution">
    <text evidence="3">The sequence shown here is derived from an EMBL/GenBank/DDBJ whole genome shotgun (WGS) entry which is preliminary data.</text>
</comment>